<organism evidence="1 2">
    <name type="scientific">Candidatus Entotheonella gemina</name>
    <dbReference type="NCBI Taxonomy" id="1429439"/>
    <lineage>
        <taxon>Bacteria</taxon>
        <taxon>Pseudomonadati</taxon>
        <taxon>Nitrospinota/Tectimicrobiota group</taxon>
        <taxon>Candidatus Tectimicrobiota</taxon>
        <taxon>Candidatus Entotheonellia</taxon>
        <taxon>Candidatus Entotheonellales</taxon>
        <taxon>Candidatus Entotheonellaceae</taxon>
        <taxon>Candidatus Entotheonella</taxon>
    </lineage>
</organism>
<accession>W4MGC0</accession>
<protein>
    <submittedName>
        <fullName evidence="1">Uncharacterized protein</fullName>
    </submittedName>
</protein>
<dbReference type="Proteomes" id="UP000019140">
    <property type="component" value="Unassembled WGS sequence"/>
</dbReference>
<evidence type="ECO:0000313" key="2">
    <source>
        <dbReference type="Proteomes" id="UP000019140"/>
    </source>
</evidence>
<dbReference type="AlphaFoldDB" id="W4MGC0"/>
<dbReference type="HOGENOM" id="CLU_1802557_0_0_7"/>
<comment type="caution">
    <text evidence="1">The sequence shown here is derived from an EMBL/GenBank/DDBJ whole genome shotgun (WGS) entry which is preliminary data.</text>
</comment>
<dbReference type="EMBL" id="AZHX01000146">
    <property type="protein sequence ID" value="ETX08727.1"/>
    <property type="molecule type" value="Genomic_DNA"/>
</dbReference>
<evidence type="ECO:0000313" key="1">
    <source>
        <dbReference type="EMBL" id="ETX08727.1"/>
    </source>
</evidence>
<proteinExistence type="predicted"/>
<keyword evidence="2" id="KW-1185">Reference proteome</keyword>
<name>W4MGC0_9BACT</name>
<reference evidence="1 2" key="1">
    <citation type="journal article" date="2014" name="Nature">
        <title>An environmental bacterial taxon with a large and distinct metabolic repertoire.</title>
        <authorList>
            <person name="Wilson M.C."/>
            <person name="Mori T."/>
            <person name="Ruckert C."/>
            <person name="Uria A.R."/>
            <person name="Helf M.J."/>
            <person name="Takada K."/>
            <person name="Gernert C."/>
            <person name="Steffens U.A."/>
            <person name="Heycke N."/>
            <person name="Schmitt S."/>
            <person name="Rinke C."/>
            <person name="Helfrich E.J."/>
            <person name="Brachmann A.O."/>
            <person name="Gurgui C."/>
            <person name="Wakimoto T."/>
            <person name="Kracht M."/>
            <person name="Crusemann M."/>
            <person name="Hentschel U."/>
            <person name="Abe I."/>
            <person name="Matsunaga S."/>
            <person name="Kalinowski J."/>
            <person name="Takeyama H."/>
            <person name="Piel J."/>
        </authorList>
    </citation>
    <scope>NUCLEOTIDE SEQUENCE [LARGE SCALE GENOMIC DNA]</scope>
    <source>
        <strain evidence="2">TSY2</strain>
    </source>
</reference>
<sequence>MLNQMKVLLSDATLRQQIKDANSVDEAMMLLKHAGAEGSPSGLSQLLHTHQESVDLSESELLSVAGGHPHGVAEPCWSVNHWAINHPLRMMAEGLRASGVGAGIAFGIPGGCMSFRRVYDRPQFFPSDVDTLTWLTHCGGKHL</sequence>
<gene>
    <name evidence="1" type="ORF">ETSY2_03690</name>
</gene>